<sequence>MGVRKILKLKYEDLACYTDNFSESNYLSHFQFGNLYRGKIVRDNCTLNVMDEVMMLRPEIHPGIVKMYGYCNEYDHLGVVYEFEPFDSVFNLIPKEDFTWLQIIKVAFAFASLLKFLHAPKCSFYKPYIVRNLDCAHLVVDKDYNPKSCDFGLITGGIFPDRTIYKCHPVTGSCGYIDCNAIVRGVHSETQDVFAFGVILLNLISERVYKRENRGLNEYEIYEWAWKEYLSFNLLEQTSESEWHTINFSLVDQSLTGEPDFDADDGEKLSEMLIECTRADPSDRPNIKQIVRSLLKLKVVKKNADFLGLKKVPQTSENTTF</sequence>
<gene>
    <name evidence="2" type="ORF">MIMGU_mgv11b008381mg</name>
</gene>
<dbReference type="Proteomes" id="UP000030748">
    <property type="component" value="Unassembled WGS sequence"/>
</dbReference>
<organism evidence="2 3">
    <name type="scientific">Erythranthe guttata</name>
    <name type="common">Yellow monkey flower</name>
    <name type="synonym">Mimulus guttatus</name>
    <dbReference type="NCBI Taxonomy" id="4155"/>
    <lineage>
        <taxon>Eukaryota</taxon>
        <taxon>Viridiplantae</taxon>
        <taxon>Streptophyta</taxon>
        <taxon>Embryophyta</taxon>
        <taxon>Tracheophyta</taxon>
        <taxon>Spermatophyta</taxon>
        <taxon>Magnoliopsida</taxon>
        <taxon>eudicotyledons</taxon>
        <taxon>Gunneridae</taxon>
        <taxon>Pentapetalae</taxon>
        <taxon>asterids</taxon>
        <taxon>lamiids</taxon>
        <taxon>Lamiales</taxon>
        <taxon>Phrymaceae</taxon>
        <taxon>Erythranthe</taxon>
    </lineage>
</organism>
<evidence type="ECO:0000259" key="1">
    <source>
        <dbReference type="PROSITE" id="PS50011"/>
    </source>
</evidence>
<dbReference type="PROSITE" id="PS50011">
    <property type="entry name" value="PROTEIN_KINASE_DOM"/>
    <property type="match status" value="1"/>
</dbReference>
<dbReference type="Gene3D" id="3.30.200.20">
    <property type="entry name" value="Phosphorylase Kinase, domain 1"/>
    <property type="match status" value="1"/>
</dbReference>
<dbReference type="STRING" id="4155.A0A022RQT0"/>
<dbReference type="AlphaFoldDB" id="A0A022RQT0"/>
<feature type="domain" description="Protein kinase" evidence="1">
    <location>
        <begin position="1"/>
        <end position="307"/>
    </location>
</feature>
<reference evidence="2 3" key="1">
    <citation type="journal article" date="2013" name="Proc. Natl. Acad. Sci. U.S.A.">
        <title>Fine-scale variation in meiotic recombination in Mimulus inferred from population shotgun sequencing.</title>
        <authorList>
            <person name="Hellsten U."/>
            <person name="Wright K.M."/>
            <person name="Jenkins J."/>
            <person name="Shu S."/>
            <person name="Yuan Y."/>
            <person name="Wessler S.R."/>
            <person name="Schmutz J."/>
            <person name="Willis J.H."/>
            <person name="Rokhsar D.S."/>
        </authorList>
    </citation>
    <scope>NUCLEOTIDE SEQUENCE [LARGE SCALE GENOMIC DNA]</scope>
    <source>
        <strain evidence="3">cv. DUN x IM62</strain>
    </source>
</reference>
<dbReference type="GO" id="GO:0005524">
    <property type="term" value="F:ATP binding"/>
    <property type="evidence" value="ECO:0007669"/>
    <property type="project" value="InterPro"/>
</dbReference>
<dbReference type="eggNOG" id="KOG1187">
    <property type="taxonomic scope" value="Eukaryota"/>
</dbReference>
<name>A0A022RQT0_ERYGU</name>
<protein>
    <recommendedName>
        <fullName evidence="1">Protein kinase domain-containing protein</fullName>
    </recommendedName>
</protein>
<evidence type="ECO:0000313" key="3">
    <source>
        <dbReference type="Proteomes" id="UP000030748"/>
    </source>
</evidence>
<dbReference type="Gene3D" id="1.10.510.10">
    <property type="entry name" value="Transferase(Phosphotransferase) domain 1"/>
    <property type="match status" value="1"/>
</dbReference>
<dbReference type="SUPFAM" id="SSF56112">
    <property type="entry name" value="Protein kinase-like (PK-like)"/>
    <property type="match status" value="1"/>
</dbReference>
<keyword evidence="3" id="KW-1185">Reference proteome</keyword>
<dbReference type="InterPro" id="IPR000719">
    <property type="entry name" value="Prot_kinase_dom"/>
</dbReference>
<evidence type="ECO:0000313" key="2">
    <source>
        <dbReference type="EMBL" id="EYU42128.1"/>
    </source>
</evidence>
<dbReference type="Pfam" id="PF00069">
    <property type="entry name" value="Pkinase"/>
    <property type="match status" value="1"/>
</dbReference>
<proteinExistence type="predicted"/>
<dbReference type="PANTHER" id="PTHR45621">
    <property type="entry name" value="OS01G0588500 PROTEIN-RELATED"/>
    <property type="match status" value="1"/>
</dbReference>
<dbReference type="InterPro" id="IPR050823">
    <property type="entry name" value="Plant_Ser_Thr_Prot_Kinase"/>
</dbReference>
<dbReference type="InterPro" id="IPR011009">
    <property type="entry name" value="Kinase-like_dom_sf"/>
</dbReference>
<dbReference type="EMBL" id="KI630313">
    <property type="protein sequence ID" value="EYU42128.1"/>
    <property type="molecule type" value="Genomic_DNA"/>
</dbReference>
<accession>A0A022RQT0</accession>
<dbReference type="GO" id="GO:0004672">
    <property type="term" value="F:protein kinase activity"/>
    <property type="evidence" value="ECO:0007669"/>
    <property type="project" value="InterPro"/>
</dbReference>